<dbReference type="PROSITE" id="PS01234">
    <property type="entry name" value="GATB"/>
    <property type="match status" value="1"/>
</dbReference>
<accession>A0A1G9M5A8</accession>
<dbReference type="EC" id="6.3.5.-" evidence="11"/>
<dbReference type="GO" id="GO:0016740">
    <property type="term" value="F:transferase activity"/>
    <property type="evidence" value="ECO:0007669"/>
    <property type="project" value="UniProtKB-KW"/>
</dbReference>
<dbReference type="RefSeq" id="WP_176767572.1">
    <property type="nucleotide sequence ID" value="NZ_FNHH01000001.1"/>
</dbReference>
<protein>
    <recommendedName>
        <fullName evidence="3 11">Aspartyl/glutamyl-tRNA(Asn/Gln) amidotransferase subunit B</fullName>
        <shortName evidence="11">Asp/Glu-ADT subunit B</shortName>
        <ecNumber evidence="11">6.3.5.-</ecNumber>
    </recommendedName>
</protein>
<dbReference type="GO" id="GO:0050567">
    <property type="term" value="F:glutaminyl-tRNA synthase (glutamine-hydrolyzing) activity"/>
    <property type="evidence" value="ECO:0007669"/>
    <property type="project" value="UniProtKB-UniRule"/>
</dbReference>
<dbReference type="NCBIfam" id="NF004012">
    <property type="entry name" value="PRK05477.1-2"/>
    <property type="match status" value="1"/>
</dbReference>
<dbReference type="PANTHER" id="PTHR11659">
    <property type="entry name" value="GLUTAMYL-TRNA GLN AMIDOTRANSFERASE SUBUNIT B MITOCHONDRIAL AND PROKARYOTIC PET112-RELATED"/>
    <property type="match status" value="1"/>
</dbReference>
<dbReference type="NCBIfam" id="NF004014">
    <property type="entry name" value="PRK05477.1-4"/>
    <property type="match status" value="1"/>
</dbReference>
<dbReference type="InterPro" id="IPR017958">
    <property type="entry name" value="Gln-tRNA_amidoTrfase_suB_CS"/>
</dbReference>
<dbReference type="SUPFAM" id="SSF55931">
    <property type="entry name" value="Glutamine synthetase/guanido kinase"/>
    <property type="match status" value="1"/>
</dbReference>
<feature type="domain" description="Asn/Gln amidotransferase" evidence="12">
    <location>
        <begin position="337"/>
        <end position="486"/>
    </location>
</feature>
<evidence type="ECO:0000256" key="2">
    <source>
        <dbReference type="ARBA" id="ARBA00011123"/>
    </source>
</evidence>
<dbReference type="InterPro" id="IPR006075">
    <property type="entry name" value="Asn/Gln-tRNA_Trfase_suB/E_cat"/>
</dbReference>
<keyword evidence="7 11" id="KW-0648">Protein biosynthesis</keyword>
<dbReference type="GO" id="GO:0006412">
    <property type="term" value="P:translation"/>
    <property type="evidence" value="ECO:0007669"/>
    <property type="project" value="UniProtKB-UniRule"/>
</dbReference>
<dbReference type="InterPro" id="IPR018027">
    <property type="entry name" value="Asn/Gln_amidotransferase"/>
</dbReference>
<dbReference type="Proteomes" id="UP000199226">
    <property type="component" value="Unassembled WGS sequence"/>
</dbReference>
<comment type="catalytic activity">
    <reaction evidence="9 11">
        <text>L-aspartyl-tRNA(Asn) + L-glutamine + ATP + H2O = L-asparaginyl-tRNA(Asn) + L-glutamate + ADP + phosphate + 2 H(+)</text>
        <dbReference type="Rhea" id="RHEA:14513"/>
        <dbReference type="Rhea" id="RHEA-COMP:9674"/>
        <dbReference type="Rhea" id="RHEA-COMP:9677"/>
        <dbReference type="ChEBI" id="CHEBI:15377"/>
        <dbReference type="ChEBI" id="CHEBI:15378"/>
        <dbReference type="ChEBI" id="CHEBI:29985"/>
        <dbReference type="ChEBI" id="CHEBI:30616"/>
        <dbReference type="ChEBI" id="CHEBI:43474"/>
        <dbReference type="ChEBI" id="CHEBI:58359"/>
        <dbReference type="ChEBI" id="CHEBI:78515"/>
        <dbReference type="ChEBI" id="CHEBI:78516"/>
        <dbReference type="ChEBI" id="CHEBI:456216"/>
    </reaction>
</comment>
<dbReference type="PANTHER" id="PTHR11659:SF4">
    <property type="entry name" value="ASPARTYL_GLUTAMYL-TRNA(GLN) AMIDOTRANSFERASE SUBUNIT B_E CATALYTIC DOMAIN-CONTAINING PROTEIN"/>
    <property type="match status" value="1"/>
</dbReference>
<dbReference type="STRING" id="990371.SAMN05421813_101236"/>
<keyword evidence="14" id="KW-1185">Reference proteome</keyword>
<evidence type="ECO:0000256" key="6">
    <source>
        <dbReference type="ARBA" id="ARBA00022840"/>
    </source>
</evidence>
<keyword evidence="13" id="KW-0808">Transferase</keyword>
<dbReference type="EMBL" id="FNHH01000001">
    <property type="protein sequence ID" value="SDL69396.1"/>
    <property type="molecule type" value="Genomic_DNA"/>
</dbReference>
<dbReference type="GO" id="GO:0050566">
    <property type="term" value="F:asparaginyl-tRNA synthase (glutamine-hydrolyzing) activity"/>
    <property type="evidence" value="ECO:0007669"/>
    <property type="project" value="RHEA"/>
</dbReference>
<dbReference type="InterPro" id="IPR017959">
    <property type="entry name" value="Asn/Gln-tRNA_amidoTrfase_suB/E"/>
</dbReference>
<dbReference type="InterPro" id="IPR014746">
    <property type="entry name" value="Gln_synth/guanido_kin_cat_dom"/>
</dbReference>
<keyword evidence="5 11" id="KW-0547">Nucleotide-binding</keyword>
<dbReference type="Gene3D" id="1.10.10.410">
    <property type="match status" value="1"/>
</dbReference>
<dbReference type="InterPro" id="IPR004413">
    <property type="entry name" value="GatB"/>
</dbReference>
<evidence type="ECO:0000313" key="14">
    <source>
        <dbReference type="Proteomes" id="UP000199226"/>
    </source>
</evidence>
<evidence type="ECO:0000313" key="13">
    <source>
        <dbReference type="EMBL" id="SDL69396.1"/>
    </source>
</evidence>
<dbReference type="GO" id="GO:0005524">
    <property type="term" value="F:ATP binding"/>
    <property type="evidence" value="ECO:0007669"/>
    <property type="project" value="UniProtKB-KW"/>
</dbReference>
<dbReference type="AlphaFoldDB" id="A0A1G9M5A8"/>
<evidence type="ECO:0000256" key="11">
    <source>
        <dbReference type="HAMAP-Rule" id="MF_00121"/>
    </source>
</evidence>
<evidence type="ECO:0000256" key="1">
    <source>
        <dbReference type="ARBA" id="ARBA00005306"/>
    </source>
</evidence>
<dbReference type="SUPFAM" id="SSF89095">
    <property type="entry name" value="GatB/YqeY motif"/>
    <property type="match status" value="1"/>
</dbReference>
<evidence type="ECO:0000256" key="8">
    <source>
        <dbReference type="ARBA" id="ARBA00024799"/>
    </source>
</evidence>
<dbReference type="HAMAP" id="MF_00121">
    <property type="entry name" value="GatB"/>
    <property type="match status" value="1"/>
</dbReference>
<dbReference type="Gene3D" id="1.10.150.380">
    <property type="entry name" value="GatB domain, N-terminal subdomain"/>
    <property type="match status" value="1"/>
</dbReference>
<dbReference type="InterPro" id="IPR042114">
    <property type="entry name" value="GatB_C_1"/>
</dbReference>
<comment type="similarity">
    <text evidence="1 11">Belongs to the GatB/GatE family. GatB subfamily.</text>
</comment>
<evidence type="ECO:0000256" key="5">
    <source>
        <dbReference type="ARBA" id="ARBA00022741"/>
    </source>
</evidence>
<evidence type="ECO:0000256" key="10">
    <source>
        <dbReference type="ARBA" id="ARBA00047913"/>
    </source>
</evidence>
<gene>
    <name evidence="11" type="primary">gatB</name>
    <name evidence="13" type="ORF">SAMN05421813_101236</name>
</gene>
<comment type="function">
    <text evidence="8 11">Allows the formation of correctly charged Asn-tRNA(Asn) or Gln-tRNA(Gln) through the transamidation of misacylated Asp-tRNA(Asn) or Glu-tRNA(Gln) in organisms which lack either or both of asparaginyl-tRNA or glutaminyl-tRNA synthetases. The reaction takes place in the presence of glutamine and ATP through an activated phospho-Asp-tRNA(Asn) or phospho-Glu-tRNA(Gln).</text>
</comment>
<comment type="subunit">
    <text evidence="2 11">Heterotrimer of A, B and C subunits.</text>
</comment>
<evidence type="ECO:0000259" key="12">
    <source>
        <dbReference type="SMART" id="SM00845"/>
    </source>
</evidence>
<evidence type="ECO:0000256" key="9">
    <source>
        <dbReference type="ARBA" id="ARBA00047380"/>
    </source>
</evidence>
<evidence type="ECO:0000256" key="4">
    <source>
        <dbReference type="ARBA" id="ARBA00022598"/>
    </source>
</evidence>
<keyword evidence="6 11" id="KW-0067">ATP-binding</keyword>
<dbReference type="NCBIfam" id="TIGR00133">
    <property type="entry name" value="gatB"/>
    <property type="match status" value="1"/>
</dbReference>
<proteinExistence type="inferred from homology"/>
<reference evidence="14" key="1">
    <citation type="submission" date="2016-10" db="EMBL/GenBank/DDBJ databases">
        <authorList>
            <person name="Varghese N."/>
            <person name="Submissions S."/>
        </authorList>
    </citation>
    <scope>NUCLEOTIDE SEQUENCE [LARGE SCALE GENOMIC DNA]</scope>
    <source>
        <strain evidence="14">DSM 24536</strain>
    </source>
</reference>
<dbReference type="InterPro" id="IPR023168">
    <property type="entry name" value="GatB_Yqey_C_2"/>
</dbReference>
<comment type="catalytic activity">
    <reaction evidence="10 11">
        <text>L-glutamyl-tRNA(Gln) + L-glutamine + ATP + H2O = L-glutaminyl-tRNA(Gln) + L-glutamate + ADP + phosphate + H(+)</text>
        <dbReference type="Rhea" id="RHEA:17521"/>
        <dbReference type="Rhea" id="RHEA-COMP:9681"/>
        <dbReference type="Rhea" id="RHEA-COMP:9684"/>
        <dbReference type="ChEBI" id="CHEBI:15377"/>
        <dbReference type="ChEBI" id="CHEBI:15378"/>
        <dbReference type="ChEBI" id="CHEBI:29985"/>
        <dbReference type="ChEBI" id="CHEBI:30616"/>
        <dbReference type="ChEBI" id="CHEBI:43474"/>
        <dbReference type="ChEBI" id="CHEBI:58359"/>
        <dbReference type="ChEBI" id="CHEBI:78520"/>
        <dbReference type="ChEBI" id="CHEBI:78521"/>
        <dbReference type="ChEBI" id="CHEBI:456216"/>
    </reaction>
</comment>
<keyword evidence="4 11" id="KW-0436">Ligase</keyword>
<evidence type="ECO:0000256" key="3">
    <source>
        <dbReference type="ARBA" id="ARBA00016923"/>
    </source>
</evidence>
<organism evidence="13 14">
    <name type="scientific">Daejeonella rubra</name>
    <dbReference type="NCBI Taxonomy" id="990371"/>
    <lineage>
        <taxon>Bacteria</taxon>
        <taxon>Pseudomonadati</taxon>
        <taxon>Bacteroidota</taxon>
        <taxon>Sphingobacteriia</taxon>
        <taxon>Sphingobacteriales</taxon>
        <taxon>Sphingobacteriaceae</taxon>
        <taxon>Daejeonella</taxon>
    </lineage>
</organism>
<name>A0A1G9M5A8_9SPHI</name>
<dbReference type="SMART" id="SM00845">
    <property type="entry name" value="GatB_Yqey"/>
    <property type="match status" value="1"/>
</dbReference>
<evidence type="ECO:0000256" key="7">
    <source>
        <dbReference type="ARBA" id="ARBA00022917"/>
    </source>
</evidence>
<dbReference type="Pfam" id="PF02934">
    <property type="entry name" value="GatB_N"/>
    <property type="match status" value="1"/>
</dbReference>
<sequence>MTIIPDSLTEKYELVVGLEVHVQLSTSSKIFSSDSAGFGGGPNEHISPVSLGLPGTLPKLNKKVVEYAIKMGLATNCHINTSTHFDRKNYFYADLPKGFQTTQDSEPICKSGFIDVKADDHSTRRIRIHRIHMEDDAGKSMHDQDELDSLIDLNRAGVPLIEIVSEPDIRSAHEAAAYLNEIRKLVRYLDICDGNMEEGSIRCDANISVRLKGATEYGNRCEVKNLNSIRNLQRAIDHEFIRQTQLLEKGEYIEQNTLNFDAETGNTSPLRSKETANDYRYFPEPDLPPLLIDEKYIAELAKSLPELPAKKIERYISKFGLSEYDAILLSSEKEIAEYFDELIIWNNHYKAAANWVAGPLRTYLHETGTHTKDFKVQPKVLAELIALIDSGKLNYSVAAHQVFPELIKNPSISAEQAAISLQVLIDTDDDDLNLLIEEVLNSYPDKVKEYHNGKKGVLGLFMGDLMKRTKGKINPQTASKLVIEKLENKS</sequence>
<dbReference type="InterPro" id="IPR003789">
    <property type="entry name" value="Asn/Gln_tRNA_amidoTrase-B-like"/>
</dbReference>
<dbReference type="Pfam" id="PF02637">
    <property type="entry name" value="GatB_Yqey"/>
    <property type="match status" value="1"/>
</dbReference>